<accession>A0A0K2SN54</accession>
<dbReference type="Proteomes" id="UP000065807">
    <property type="component" value="Chromosome"/>
</dbReference>
<dbReference type="InterPro" id="IPR025514">
    <property type="entry name" value="DUF4402"/>
</dbReference>
<dbReference type="AlphaFoldDB" id="A0A0K2SN54"/>
<sequence length="44" mass="4592">MRGSPGTLDGTGNQTLTVGATLRVGASQVEGAYTRTFDVTVEYN</sequence>
<reference evidence="2" key="2">
    <citation type="journal article" date="2016" name="Int. J. Syst. Evol. Microbiol.">
        <title>Complete genome sequence and cell structure of Limnochorda pilosa, a Gram-negative spore-former within the phylum Firmicutes.</title>
        <authorList>
            <person name="Watanabe M."/>
            <person name="Kojima H."/>
            <person name="Fukui M."/>
        </authorList>
    </citation>
    <scope>NUCLEOTIDE SEQUENCE [LARGE SCALE GENOMIC DNA]</scope>
    <source>
        <strain evidence="2">HC45</strain>
    </source>
</reference>
<organism evidence="1 2">
    <name type="scientific">Limnochorda pilosa</name>
    <dbReference type="NCBI Taxonomy" id="1555112"/>
    <lineage>
        <taxon>Bacteria</taxon>
        <taxon>Bacillati</taxon>
        <taxon>Bacillota</taxon>
        <taxon>Limnochordia</taxon>
        <taxon>Limnochordales</taxon>
        <taxon>Limnochordaceae</taxon>
        <taxon>Limnochorda</taxon>
    </lineage>
</organism>
<dbReference type="Pfam" id="PF14352">
    <property type="entry name" value="DUF4402"/>
    <property type="match status" value="1"/>
</dbReference>
<evidence type="ECO:0000313" key="2">
    <source>
        <dbReference type="Proteomes" id="UP000065807"/>
    </source>
</evidence>
<evidence type="ECO:0000313" key="1">
    <source>
        <dbReference type="EMBL" id="BAS28563.1"/>
    </source>
</evidence>
<protein>
    <recommendedName>
        <fullName evidence="3">DUF4402 domain-containing protein</fullName>
    </recommendedName>
</protein>
<proteinExistence type="predicted"/>
<keyword evidence="2" id="KW-1185">Reference proteome</keyword>
<dbReference type="RefSeq" id="WP_082726300.1">
    <property type="nucleotide sequence ID" value="NZ_AP014924.1"/>
</dbReference>
<dbReference type="OrthoDB" id="7576381at2"/>
<reference evidence="2" key="1">
    <citation type="submission" date="2015-07" db="EMBL/GenBank/DDBJ databases">
        <title>Complete genome sequence and phylogenetic analysis of Limnochorda pilosa.</title>
        <authorList>
            <person name="Watanabe M."/>
            <person name="Kojima H."/>
            <person name="Fukui M."/>
        </authorList>
    </citation>
    <scope>NUCLEOTIDE SEQUENCE [LARGE SCALE GENOMIC DNA]</scope>
    <source>
        <strain evidence="2">HC45</strain>
    </source>
</reference>
<gene>
    <name evidence="1" type="ORF">LIP_2733</name>
</gene>
<dbReference type="KEGG" id="lpil:LIP_2733"/>
<name>A0A0K2SN54_LIMPI</name>
<evidence type="ECO:0008006" key="3">
    <source>
        <dbReference type="Google" id="ProtNLM"/>
    </source>
</evidence>
<dbReference type="EMBL" id="AP014924">
    <property type="protein sequence ID" value="BAS28563.1"/>
    <property type="molecule type" value="Genomic_DNA"/>
</dbReference>
<dbReference type="STRING" id="1555112.LIP_2733"/>